<dbReference type="EMBL" id="CP071091">
    <property type="protein sequence ID" value="QSQ14341.1"/>
    <property type="molecule type" value="Genomic_DNA"/>
</dbReference>
<dbReference type="RefSeq" id="WP_206716124.1">
    <property type="nucleotide sequence ID" value="NZ_CP071091.1"/>
</dbReference>
<name>A0ABX7NA91_9BACT</name>
<evidence type="ECO:0000313" key="2">
    <source>
        <dbReference type="Proteomes" id="UP000663090"/>
    </source>
</evidence>
<dbReference type="Proteomes" id="UP000663090">
    <property type="component" value="Chromosome"/>
</dbReference>
<proteinExistence type="predicted"/>
<evidence type="ECO:0008006" key="3">
    <source>
        <dbReference type="Google" id="ProtNLM"/>
    </source>
</evidence>
<organism evidence="1 2">
    <name type="scientific">Myxococcus landrumensis</name>
    <dbReference type="NCBI Taxonomy" id="2813577"/>
    <lineage>
        <taxon>Bacteria</taxon>
        <taxon>Pseudomonadati</taxon>
        <taxon>Myxococcota</taxon>
        <taxon>Myxococcia</taxon>
        <taxon>Myxococcales</taxon>
        <taxon>Cystobacterineae</taxon>
        <taxon>Myxococcaceae</taxon>
        <taxon>Myxococcus</taxon>
    </lineage>
</organism>
<dbReference type="PROSITE" id="PS51257">
    <property type="entry name" value="PROKAR_LIPOPROTEIN"/>
    <property type="match status" value="1"/>
</dbReference>
<sequence length="151" mass="15940">MRSPLLRCSSPVVLAGLVLMGCGGMEPEAEAPNASAPEGAEVPAGEVRAMSGPIASILCLRPEFGGVDCTGSATGGTPPYRYYWGRQVYHYEGSVHHTLPGSLGSSTRNYPCYAPSDEWPATYEILPTLFVRDAAGVQSSTVSDSWQACQP</sequence>
<reference evidence="1 2" key="1">
    <citation type="submission" date="2021-02" db="EMBL/GenBank/DDBJ databases">
        <title>De Novo genome assembly of isolated myxobacteria.</title>
        <authorList>
            <person name="Stevens D.C."/>
        </authorList>
    </citation>
    <scope>NUCLEOTIDE SEQUENCE [LARGE SCALE GENOMIC DNA]</scope>
    <source>
        <strain evidence="1 2">SCHIC003</strain>
    </source>
</reference>
<gene>
    <name evidence="1" type="ORF">JY572_39600</name>
</gene>
<evidence type="ECO:0000313" key="1">
    <source>
        <dbReference type="EMBL" id="QSQ14341.1"/>
    </source>
</evidence>
<keyword evidence="2" id="KW-1185">Reference proteome</keyword>
<protein>
    <recommendedName>
        <fullName evidence="3">Lipoprotein</fullName>
    </recommendedName>
</protein>
<accession>A0ABX7NA91</accession>